<accession>A0A172WEQ2</accession>
<name>A0A172WEQ2_9EURY</name>
<reference evidence="3" key="1">
    <citation type="journal article" date="2016" name="Syst. Appl. Microbiol.">
        <title>Thermococcus piezophilus sp. nov., a novel hyperthermophilic and piezophilic archaeon with a broad pressure range for growth, isolated from a deepest hydrothermal vent at the Mid-Cayman Rise.</title>
        <authorList>
            <person name="Dalmasso C."/>
            <person name="Oger P."/>
            <person name="Selva G."/>
            <person name="Courtine D."/>
            <person name="L'Haridon S."/>
            <person name="Garlaschelli A."/>
            <person name="Roussel E."/>
            <person name="Miyazaki J."/>
            <person name="Reveillaud J."/>
            <person name="Jebbar M."/>
            <person name="Takai K."/>
            <person name="Maignien L."/>
            <person name="Alain K."/>
        </authorList>
    </citation>
    <scope>NUCLEOTIDE SEQUENCE [LARGE SCALE GENOMIC DNA]</scope>
    <source>
        <strain evidence="3">CDGS</strain>
    </source>
</reference>
<dbReference type="EMBL" id="CP015520">
    <property type="protein sequence ID" value="ANF21903.1"/>
    <property type="molecule type" value="Genomic_DNA"/>
</dbReference>
<organism evidence="2 3">
    <name type="scientific">Thermococcus piezophilus</name>
    <dbReference type="NCBI Taxonomy" id="1712654"/>
    <lineage>
        <taxon>Archaea</taxon>
        <taxon>Methanobacteriati</taxon>
        <taxon>Methanobacteriota</taxon>
        <taxon>Thermococci</taxon>
        <taxon>Thermococcales</taxon>
        <taxon>Thermococcaceae</taxon>
        <taxon>Thermococcus</taxon>
    </lineage>
</organism>
<dbReference type="Proteomes" id="UP000076969">
    <property type="component" value="Chromosome"/>
</dbReference>
<gene>
    <name evidence="2" type="ORF">A7C91_00825</name>
</gene>
<keyword evidence="3" id="KW-1185">Reference proteome</keyword>
<evidence type="ECO:0000256" key="1">
    <source>
        <dbReference type="SAM" id="Phobius"/>
    </source>
</evidence>
<keyword evidence="1" id="KW-0812">Transmembrane</keyword>
<dbReference type="AlphaFoldDB" id="A0A172WEQ2"/>
<keyword evidence="1" id="KW-0472">Membrane</keyword>
<evidence type="ECO:0000313" key="2">
    <source>
        <dbReference type="EMBL" id="ANF21903.1"/>
    </source>
</evidence>
<proteinExistence type="predicted"/>
<feature type="transmembrane region" description="Helical" evidence="1">
    <location>
        <begin position="93"/>
        <end position="111"/>
    </location>
</feature>
<protein>
    <submittedName>
        <fullName evidence="2">Uncharacterized protein</fullName>
    </submittedName>
</protein>
<evidence type="ECO:0000313" key="3">
    <source>
        <dbReference type="Proteomes" id="UP000076969"/>
    </source>
</evidence>
<dbReference type="KEGG" id="tpie:A7C91_00825"/>
<keyword evidence="1" id="KW-1133">Transmembrane helix</keyword>
<sequence length="117" mass="13371">MVVPQVLGVGFANDSVLIQPNTNYHTGVPVIVLHPDQRRSQKPLKVSLYLYEKGRIEELPLFQVSEEGVRVLTPPIKYSRIVHKERYQTQTGIFFMLFLVVLVFMLVTSICKKRVGS</sequence>